<protein>
    <recommendedName>
        <fullName evidence="3">Solute-binding protein family 3/N-terminal domain-containing protein</fullName>
    </recommendedName>
</protein>
<dbReference type="AlphaFoldDB" id="A0A3B0XPU0"/>
<evidence type="ECO:0000256" key="1">
    <source>
        <dbReference type="SAM" id="MobiDB-lite"/>
    </source>
</evidence>
<dbReference type="EMBL" id="UOFI01000190">
    <property type="protein sequence ID" value="VAW70228.1"/>
    <property type="molecule type" value="Genomic_DNA"/>
</dbReference>
<feature type="compositionally biased region" description="Basic and acidic residues" evidence="1">
    <location>
        <begin position="281"/>
        <end position="293"/>
    </location>
</feature>
<proteinExistence type="predicted"/>
<name>A0A3B0XPU0_9ZZZZ</name>
<evidence type="ECO:0008006" key="3">
    <source>
        <dbReference type="Google" id="ProtNLM"/>
    </source>
</evidence>
<accession>A0A3B0XPU0</accession>
<gene>
    <name evidence="2" type="ORF">MNBD_GAMMA09-1579</name>
</gene>
<feature type="region of interest" description="Disordered" evidence="1">
    <location>
        <begin position="272"/>
        <end position="293"/>
    </location>
</feature>
<sequence length="293" mass="33333">MKLSQMRTSFVFLSMLLPQVVFGAYVFTAPPRETAQNGYKVYKSIAEFLTKATGYQFEYKQQNTWDEYVQGMRDEKYDLVFDGPHFVDWRIHNLGHRVLIKIPHLLQWRVIVRSDNRTITKLDDLAGKKVCAPGSPNFGMLNLFSHFKGAEKQPVHVKVKGWNNVYDAVKSGDCVAGVLPKKNHQIYDKSNTYTASIHTHLPYPNQAFTASKRISESLGDDIQQALLSEEGQQALKNLRIRYTGGSNLVGAEDEEYDSIYTLLMDVKSFTEAGSDSTGQKKKPDSRLVNRIER</sequence>
<dbReference type="SUPFAM" id="SSF53850">
    <property type="entry name" value="Periplasmic binding protein-like II"/>
    <property type="match status" value="1"/>
</dbReference>
<dbReference type="Pfam" id="PF12974">
    <property type="entry name" value="Phosphonate-bd"/>
    <property type="match status" value="1"/>
</dbReference>
<dbReference type="Gene3D" id="3.40.190.10">
    <property type="entry name" value="Periplasmic binding protein-like II"/>
    <property type="match status" value="2"/>
</dbReference>
<evidence type="ECO:0000313" key="2">
    <source>
        <dbReference type="EMBL" id="VAW70228.1"/>
    </source>
</evidence>
<reference evidence="2" key="1">
    <citation type="submission" date="2018-06" db="EMBL/GenBank/DDBJ databases">
        <authorList>
            <person name="Zhirakovskaya E."/>
        </authorList>
    </citation>
    <scope>NUCLEOTIDE SEQUENCE</scope>
</reference>
<organism evidence="2">
    <name type="scientific">hydrothermal vent metagenome</name>
    <dbReference type="NCBI Taxonomy" id="652676"/>
    <lineage>
        <taxon>unclassified sequences</taxon>
        <taxon>metagenomes</taxon>
        <taxon>ecological metagenomes</taxon>
    </lineage>
</organism>